<keyword evidence="12" id="KW-1185">Reference proteome</keyword>
<evidence type="ECO:0000256" key="4">
    <source>
        <dbReference type="ARBA" id="ARBA00022889"/>
    </source>
</evidence>
<feature type="transmembrane region" description="Helical" evidence="9">
    <location>
        <begin position="544"/>
        <end position="569"/>
    </location>
</feature>
<keyword evidence="5 9" id="KW-1133">Transmembrane helix</keyword>
<proteinExistence type="inferred from homology"/>
<keyword evidence="4" id="KW-0130">Cell adhesion</keyword>
<dbReference type="InterPro" id="IPR007110">
    <property type="entry name" value="Ig-like_dom"/>
</dbReference>
<dbReference type="InterPro" id="IPR013783">
    <property type="entry name" value="Ig-like_fold"/>
</dbReference>
<keyword evidence="3" id="KW-0430">Lectin</keyword>
<evidence type="ECO:0000256" key="5">
    <source>
        <dbReference type="ARBA" id="ARBA00022989"/>
    </source>
</evidence>
<feature type="region of interest" description="Disordered" evidence="8">
    <location>
        <begin position="595"/>
        <end position="627"/>
    </location>
</feature>
<dbReference type="PANTHER" id="PTHR12035">
    <property type="entry name" value="SIALIC ACID BINDING IMMUNOGLOBULIN-LIKE LECTIN"/>
    <property type="match status" value="1"/>
</dbReference>
<dbReference type="CDD" id="cd00096">
    <property type="entry name" value="Ig"/>
    <property type="match status" value="1"/>
</dbReference>
<dbReference type="Ensembl" id="ENSFCTT00005091485.1">
    <property type="protein sequence ID" value="ENSFCTP00005061019.1"/>
    <property type="gene ID" value="ENSFCTG00005033191.1"/>
</dbReference>
<dbReference type="InterPro" id="IPR003598">
    <property type="entry name" value="Ig_sub2"/>
</dbReference>
<evidence type="ECO:0000256" key="3">
    <source>
        <dbReference type="ARBA" id="ARBA00022734"/>
    </source>
</evidence>
<evidence type="ECO:0000313" key="12">
    <source>
        <dbReference type="Proteomes" id="UP000823872"/>
    </source>
</evidence>
<organism evidence="11 12">
    <name type="scientific">Felis catus</name>
    <name type="common">Cat</name>
    <name type="synonym">Felis silvestris catus</name>
    <dbReference type="NCBI Taxonomy" id="9685"/>
    <lineage>
        <taxon>Eukaryota</taxon>
        <taxon>Metazoa</taxon>
        <taxon>Chordata</taxon>
        <taxon>Craniata</taxon>
        <taxon>Vertebrata</taxon>
        <taxon>Euteleostomi</taxon>
        <taxon>Mammalia</taxon>
        <taxon>Eutheria</taxon>
        <taxon>Laurasiatheria</taxon>
        <taxon>Carnivora</taxon>
        <taxon>Feliformia</taxon>
        <taxon>Felidae</taxon>
        <taxon>Felinae</taxon>
        <taxon>Felis</taxon>
    </lineage>
</organism>
<dbReference type="InterPro" id="IPR051036">
    <property type="entry name" value="SIGLEC"/>
</dbReference>
<dbReference type="InterPro" id="IPR003599">
    <property type="entry name" value="Ig_sub"/>
</dbReference>
<dbReference type="SUPFAM" id="SSF48726">
    <property type="entry name" value="Immunoglobulin"/>
    <property type="match status" value="4"/>
</dbReference>
<dbReference type="SMART" id="SM00409">
    <property type="entry name" value="IG"/>
    <property type="match status" value="2"/>
</dbReference>
<reference evidence="11" key="3">
    <citation type="submission" date="2025-09" db="UniProtKB">
        <authorList>
            <consortium name="Ensembl"/>
        </authorList>
    </citation>
    <scope>IDENTIFICATION</scope>
    <source>
        <strain evidence="11">breed Abyssinian</strain>
    </source>
</reference>
<comment type="subcellular location">
    <subcellularLocation>
        <location evidence="1">Membrane</location>
        <topology evidence="1">Single-pass type I membrane protein</topology>
    </subcellularLocation>
</comment>
<gene>
    <name evidence="11" type="primary">SIGLEC11</name>
</gene>
<dbReference type="Pfam" id="PF13895">
    <property type="entry name" value="Ig_2"/>
    <property type="match status" value="1"/>
</dbReference>
<comment type="similarity">
    <text evidence="7">Belongs to the immunoglobulin superfamily. SIGLEC (sialic acid binding Ig-like lectin) family.</text>
</comment>
<evidence type="ECO:0000256" key="1">
    <source>
        <dbReference type="ARBA" id="ARBA00004479"/>
    </source>
</evidence>
<evidence type="ECO:0000259" key="10">
    <source>
        <dbReference type="PROSITE" id="PS50835"/>
    </source>
</evidence>
<dbReference type="GeneTree" id="ENSGT01150000286907"/>
<name>A0ABI8APT5_FELCA</name>
<evidence type="ECO:0000313" key="11">
    <source>
        <dbReference type="Ensembl" id="ENSFCTP00005061019.1"/>
    </source>
</evidence>
<evidence type="ECO:0000256" key="7">
    <source>
        <dbReference type="ARBA" id="ARBA00038361"/>
    </source>
</evidence>
<reference evidence="11" key="2">
    <citation type="submission" date="2025-08" db="UniProtKB">
        <authorList>
            <consortium name="Ensembl"/>
        </authorList>
    </citation>
    <scope>IDENTIFICATION</scope>
    <source>
        <strain evidence="11">breed Abyssinian</strain>
    </source>
</reference>
<dbReference type="InterPro" id="IPR036179">
    <property type="entry name" value="Ig-like_dom_sf"/>
</dbReference>
<keyword evidence="2 9" id="KW-0812">Transmembrane</keyword>
<reference evidence="11 12" key="1">
    <citation type="submission" date="2021-02" db="EMBL/GenBank/DDBJ databases">
        <title>Safari Cat Assemblies.</title>
        <authorList>
            <person name="Bredemeyer K.R."/>
            <person name="Murphy W.J."/>
        </authorList>
    </citation>
    <scope>NUCLEOTIDE SEQUENCE [LARGE SCALE GENOMIC DNA]</scope>
</reference>
<protein>
    <recommendedName>
        <fullName evidence="10">Ig-like domain-containing protein</fullName>
    </recommendedName>
</protein>
<feature type="domain" description="Ig-like" evidence="10">
    <location>
        <begin position="247"/>
        <end position="332"/>
    </location>
</feature>
<dbReference type="Proteomes" id="UP000823872">
    <property type="component" value="Chromosome E2"/>
</dbReference>
<feature type="domain" description="Ig-like" evidence="10">
    <location>
        <begin position="339"/>
        <end position="436"/>
    </location>
</feature>
<evidence type="ECO:0000256" key="8">
    <source>
        <dbReference type="SAM" id="MobiDB-lite"/>
    </source>
</evidence>
<dbReference type="Gene3D" id="2.60.40.10">
    <property type="entry name" value="Immunoglobulins"/>
    <property type="match status" value="4"/>
</dbReference>
<keyword evidence="6 9" id="KW-0472">Membrane</keyword>
<evidence type="ECO:0000256" key="9">
    <source>
        <dbReference type="SAM" id="Phobius"/>
    </source>
</evidence>
<feature type="region of interest" description="Disordered" evidence="8">
    <location>
        <begin position="1"/>
        <end position="34"/>
    </location>
</feature>
<accession>A0ABI8APT5</accession>
<dbReference type="PROSITE" id="PS50835">
    <property type="entry name" value="IG_LIKE"/>
    <property type="match status" value="2"/>
</dbReference>
<evidence type="ECO:0000256" key="2">
    <source>
        <dbReference type="ARBA" id="ARBA00022692"/>
    </source>
</evidence>
<evidence type="ECO:0000256" key="6">
    <source>
        <dbReference type="ARBA" id="ARBA00023136"/>
    </source>
</evidence>
<dbReference type="Pfam" id="PF07686">
    <property type="entry name" value="V-set"/>
    <property type="match status" value="1"/>
</dbReference>
<dbReference type="InterPro" id="IPR013106">
    <property type="entry name" value="Ig_V-set"/>
</dbReference>
<dbReference type="PANTHER" id="PTHR12035:SF42">
    <property type="entry name" value="IG-LIKE DOMAIN-CONTAINING PROTEIN"/>
    <property type="match status" value="1"/>
</dbReference>
<sequence length="658" mass="69711">MGRHRESVVAKPGLQQPEARREAWTPPPCRHRDLRLPASGGEVGRRDSPGHCGSLPAVPLLWMVTLHFFPHKKLPVGASFQDRQARLEARPFGGGPSPGDPRDAAAFAAAAAVGRVPAGESGYKLQVQKSVTVQEGLCVHVPCTVSHPGVRRSPSAPVYGSWFRKTYNSKGDVLMATNNPAKGAKRKNRFSFHLAGDPGDGDCSLNITDAQKGDSGKYYFQLDIGSMRHSYQSDLLTVTVRALTQTPDIRIEEPLASGSPSHLTCSVPGACDGVTPLTLSWMGAALRPPGPDLEAYNSSEILLTPRPQDHGTNLTCHVTFPRAGVSTQSTITLNVSYAPQNLTIGISRGNCTELKYPGNGSSLPVLEGESVLLVCVADSNPPATLSWAQGSRTLSPSQPWKPGVLELPRVELGHEGEFTCGAQHARGSQHVSLRLSVVCPPRLLGPSCSWEGEALGCTCSARARPAPTLRWRLGEGLLEGNHSDASLTVTSSSEGPWANSSLSLRGPLRSDLRLGCEARNEHGAQSTAAVLVLLPAQPLPGGGFALAAAGGAGVAGLLGLCPCLIFFIVKTRRKQAPETAAGGKEAACMLGPISWGSQHEDRSSTPLDHPPPAMAAPTSEEGKEPHYASLTFHGLKPWNLPDPEATSTTEYSEIKICK</sequence>
<dbReference type="SMART" id="SM00408">
    <property type="entry name" value="IGc2"/>
    <property type="match status" value="2"/>
</dbReference>